<protein>
    <submittedName>
        <fullName evidence="2">Lipoprotein LppU</fullName>
    </submittedName>
</protein>
<evidence type="ECO:0000313" key="2">
    <source>
        <dbReference type="EMBL" id="NVN54177.1"/>
    </source>
</evidence>
<gene>
    <name evidence="2" type="ORF">HLY00_3274</name>
</gene>
<dbReference type="EMBL" id="JABFYL010000050">
    <property type="protein sequence ID" value="NVN54177.1"/>
    <property type="molecule type" value="Genomic_DNA"/>
</dbReference>
<name>A0A850PYM0_9MYCO</name>
<evidence type="ECO:0000313" key="3">
    <source>
        <dbReference type="Proteomes" id="UP000570517"/>
    </source>
</evidence>
<accession>A0A850PYM0</accession>
<dbReference type="RefSeq" id="WP_178362333.1">
    <property type="nucleotide sequence ID" value="NZ_JABFYL010000050.1"/>
</dbReference>
<reference evidence="2 3" key="1">
    <citation type="submission" date="2020-05" db="EMBL/GenBank/DDBJ databases">
        <title>Draft genome sequence of Mycobacterium hippocampi DL, isolated from European seabass, Dicentrarchus labrax, reared in fish farms.</title>
        <authorList>
            <person name="Stathopoulou P."/>
            <person name="Asimakis E."/>
            <person name="Tzokas K."/>
            <person name="Batargias C."/>
            <person name="Tsiamis G."/>
        </authorList>
    </citation>
    <scope>NUCLEOTIDE SEQUENCE [LARGE SCALE GENOMIC DNA]</scope>
    <source>
        <strain evidence="2 3">DL</strain>
    </source>
</reference>
<proteinExistence type="predicted"/>
<keyword evidence="1" id="KW-0732">Signal</keyword>
<comment type="caution">
    <text evidence="2">The sequence shown here is derived from an EMBL/GenBank/DDBJ whole genome shotgun (WGS) entry which is preliminary data.</text>
</comment>
<keyword evidence="3" id="KW-1185">Reference proteome</keyword>
<sequence length="163" mass="17136">MRTLFVITSVAIIAAGGLAGCRSAATADVVVGDCLETGGPPDRPEARKVPCGTAESNYKVVAVVEETDECPTDVDSYYSMGSSFSDSRTTVCLDIDWVVGGCMSIARETGEDPVRTECDDTAVPGRQRATQILDDVASADLCASGLGYAYDERDFTVCVEDVA</sequence>
<feature type="signal peptide" evidence="1">
    <location>
        <begin position="1"/>
        <end position="27"/>
    </location>
</feature>
<dbReference type="PROSITE" id="PS51257">
    <property type="entry name" value="PROKAR_LIPOPROTEIN"/>
    <property type="match status" value="1"/>
</dbReference>
<feature type="chain" id="PRO_5032610994" evidence="1">
    <location>
        <begin position="28"/>
        <end position="163"/>
    </location>
</feature>
<evidence type="ECO:0000256" key="1">
    <source>
        <dbReference type="SAM" id="SignalP"/>
    </source>
</evidence>
<dbReference type="Proteomes" id="UP000570517">
    <property type="component" value="Unassembled WGS sequence"/>
</dbReference>
<keyword evidence="2" id="KW-0449">Lipoprotein</keyword>
<organism evidence="2 3">
    <name type="scientific">Mycolicibacterium hippocampi</name>
    <dbReference type="NCBI Taxonomy" id="659824"/>
    <lineage>
        <taxon>Bacteria</taxon>
        <taxon>Bacillati</taxon>
        <taxon>Actinomycetota</taxon>
        <taxon>Actinomycetes</taxon>
        <taxon>Mycobacteriales</taxon>
        <taxon>Mycobacteriaceae</taxon>
        <taxon>Mycolicibacterium</taxon>
    </lineage>
</organism>
<dbReference type="AlphaFoldDB" id="A0A850PYM0"/>